<dbReference type="AlphaFoldDB" id="A0A4R5A4K7"/>
<dbReference type="EMBL" id="SMKY01000330">
    <property type="protein sequence ID" value="TDD65599.1"/>
    <property type="molecule type" value="Genomic_DNA"/>
</dbReference>
<dbReference type="InterPro" id="IPR036849">
    <property type="entry name" value="Enolase-like_C_sf"/>
</dbReference>
<evidence type="ECO:0000313" key="1">
    <source>
        <dbReference type="EMBL" id="TDD65599.1"/>
    </source>
</evidence>
<name>A0A4R5A4K7_9ACTN</name>
<reference evidence="1 2" key="1">
    <citation type="submission" date="2019-03" db="EMBL/GenBank/DDBJ databases">
        <title>Draft genome sequences of novel Actinobacteria.</title>
        <authorList>
            <person name="Sahin N."/>
            <person name="Ay H."/>
            <person name="Saygin H."/>
        </authorList>
    </citation>
    <scope>NUCLEOTIDE SEQUENCE [LARGE SCALE GENOMIC DNA]</scope>
    <source>
        <strain evidence="1 2">DSM 45941</strain>
    </source>
</reference>
<protein>
    <submittedName>
        <fullName evidence="1">O-succinylbenzoate synthase</fullName>
    </submittedName>
</protein>
<dbReference type="Gene3D" id="3.20.20.120">
    <property type="entry name" value="Enolase-like C-terminal domain"/>
    <property type="match status" value="1"/>
</dbReference>
<dbReference type="SUPFAM" id="SSF51604">
    <property type="entry name" value="Enolase C-terminal domain-like"/>
    <property type="match status" value="1"/>
</dbReference>
<evidence type="ECO:0000313" key="2">
    <source>
        <dbReference type="Proteomes" id="UP000295578"/>
    </source>
</evidence>
<keyword evidence="2" id="KW-1185">Reference proteome</keyword>
<gene>
    <name evidence="1" type="ORF">E1293_40120</name>
</gene>
<organism evidence="1 2">
    <name type="scientific">Actinomadura darangshiensis</name>
    <dbReference type="NCBI Taxonomy" id="705336"/>
    <lineage>
        <taxon>Bacteria</taxon>
        <taxon>Bacillati</taxon>
        <taxon>Actinomycetota</taxon>
        <taxon>Actinomycetes</taxon>
        <taxon>Streptosporangiales</taxon>
        <taxon>Thermomonosporaceae</taxon>
        <taxon>Actinomadura</taxon>
    </lineage>
</organism>
<feature type="non-terminal residue" evidence="1">
    <location>
        <position position="1"/>
    </location>
</feature>
<accession>A0A4R5A4K7</accession>
<proteinExistence type="predicted"/>
<comment type="caution">
    <text evidence="1">The sequence shown here is derived from an EMBL/GenBank/DDBJ whole genome shotgun (WGS) entry which is preliminary data.</text>
</comment>
<sequence>VVSSAVETSVGLAAGLALAAALPDLPYACGLGTLSLLEGDVVGDPLVPVAGEIEVRRPVVDEEALRRWEAPAAGWRGRALDAQAELGGPAVIGVAP</sequence>
<dbReference type="Proteomes" id="UP000295578">
    <property type="component" value="Unassembled WGS sequence"/>
</dbReference>